<proteinExistence type="predicted"/>
<accession>A0ABN0U4R6</accession>
<comment type="caution">
    <text evidence="2">The sequence shown here is derived from an EMBL/GenBank/DDBJ whole genome shotgun (WGS) entry which is preliminary data.</text>
</comment>
<organism evidence="2 3">
    <name type="scientific">Cryptosporangium japonicum</name>
    <dbReference type="NCBI Taxonomy" id="80872"/>
    <lineage>
        <taxon>Bacteria</taxon>
        <taxon>Bacillati</taxon>
        <taxon>Actinomycetota</taxon>
        <taxon>Actinomycetes</taxon>
        <taxon>Cryptosporangiales</taxon>
        <taxon>Cryptosporangiaceae</taxon>
        <taxon>Cryptosporangium</taxon>
    </lineage>
</organism>
<name>A0ABN0U4R6_9ACTN</name>
<feature type="transmembrane region" description="Helical" evidence="1">
    <location>
        <begin position="12"/>
        <end position="30"/>
    </location>
</feature>
<dbReference type="Proteomes" id="UP001500967">
    <property type="component" value="Unassembled WGS sequence"/>
</dbReference>
<protein>
    <submittedName>
        <fullName evidence="2">Uncharacterized protein</fullName>
    </submittedName>
</protein>
<keyword evidence="1" id="KW-0812">Transmembrane</keyword>
<keyword evidence="1" id="KW-1133">Transmembrane helix</keyword>
<evidence type="ECO:0000256" key="1">
    <source>
        <dbReference type="SAM" id="Phobius"/>
    </source>
</evidence>
<reference evidence="2 3" key="1">
    <citation type="journal article" date="2019" name="Int. J. Syst. Evol. Microbiol.">
        <title>The Global Catalogue of Microorganisms (GCM) 10K type strain sequencing project: providing services to taxonomists for standard genome sequencing and annotation.</title>
        <authorList>
            <consortium name="The Broad Institute Genomics Platform"/>
            <consortium name="The Broad Institute Genome Sequencing Center for Infectious Disease"/>
            <person name="Wu L."/>
            <person name="Ma J."/>
        </authorList>
    </citation>
    <scope>NUCLEOTIDE SEQUENCE [LARGE SCALE GENOMIC DNA]</scope>
    <source>
        <strain evidence="2 3">JCM 10425</strain>
    </source>
</reference>
<evidence type="ECO:0000313" key="3">
    <source>
        <dbReference type="Proteomes" id="UP001500967"/>
    </source>
</evidence>
<dbReference type="EMBL" id="BAAAGX010000009">
    <property type="protein sequence ID" value="GAA0238648.1"/>
    <property type="molecule type" value="Genomic_DNA"/>
</dbReference>
<sequence length="191" mass="19577">MIQSGRTAHSPAGVFLLVLVVVIGGFWLVGSAEELAGAGPDNVPVEALWAERGAELVPGCTDARVAEHPFAQDVTGDGALEYFVTLHCGGLDGADNVLVVDYWDPDSAGYLGAVTTAVPVHLQRGGCVHPDGRTVTVIGRVRADGDPADRPSLVVKQTATWNGTAFTFGAAERSAAAAPGYGPTLPGCGRA</sequence>
<gene>
    <name evidence="2" type="ORF">GCM10009539_24960</name>
</gene>
<keyword evidence="3" id="KW-1185">Reference proteome</keyword>
<keyword evidence="1" id="KW-0472">Membrane</keyword>
<evidence type="ECO:0000313" key="2">
    <source>
        <dbReference type="EMBL" id="GAA0238648.1"/>
    </source>
</evidence>